<sequence>MPEVVTRDPATGRELGRYPAHDEAAVEQALAETAAAAPGWAGTPLGERLALLRTVGTLLTERRDEYAALITAEMGKPLTESLAEIDKCAWNCSVVADLAPDWLADRVIESSAAKSWISYEPLGVIFAVMPWNFPFWQVLRFACAALAAGNTALLKHSPDVTGCALAIEELFAAASGRPGLFRALVIDAERVGPVSRRIIADPRIAAVTLTGSERAGAAVAEAAGTACKKTVLELGGSDPFVVLADASIPAAADAAARSRFGNAGQSCVAAKRFIVVEEVADEFVAALLASLKTMQIGPLARADLRDNAIRQIEETVAAGAALLTGGRPVDGPGHFLEPAVLDHVTPGMAAFTEETFGPVAAVVRARDDDHAVALANDTGFGLGCSVWGATDHALAVGRRIRSGALFVNAPVASDPRLPFGGIGRSGHGRELSAEGVREFTNLRTVAVA</sequence>
<dbReference type="InterPro" id="IPR016163">
    <property type="entry name" value="Ald_DH_C"/>
</dbReference>
<keyword evidence="1" id="KW-0560">Oxidoreductase</keyword>
<feature type="domain" description="Aldehyde dehydrogenase" evidence="2">
    <location>
        <begin position="6"/>
        <end position="445"/>
    </location>
</feature>
<protein>
    <submittedName>
        <fullName evidence="3">Succinate-semialdehyde dehydrogenase</fullName>
    </submittedName>
</protein>
<dbReference type="InterPro" id="IPR015590">
    <property type="entry name" value="Aldehyde_DH_dom"/>
</dbReference>
<dbReference type="PROSITE" id="PS00070">
    <property type="entry name" value="ALDEHYDE_DEHYDR_CYS"/>
    <property type="match status" value="1"/>
</dbReference>
<evidence type="ECO:0000256" key="1">
    <source>
        <dbReference type="ARBA" id="ARBA00023002"/>
    </source>
</evidence>
<name>A0ABQ3WNR6_9ACTN</name>
<dbReference type="Gene3D" id="3.40.605.10">
    <property type="entry name" value="Aldehyde Dehydrogenase, Chain A, domain 1"/>
    <property type="match status" value="1"/>
</dbReference>
<dbReference type="RefSeq" id="WP_204298004.1">
    <property type="nucleotide sequence ID" value="NZ_BAAAGQ010000024.1"/>
</dbReference>
<dbReference type="PANTHER" id="PTHR43217:SF1">
    <property type="entry name" value="SUCCINATE SEMIALDEHYDE DEHYDROGENASE [NAD(P)+] SAD"/>
    <property type="match status" value="1"/>
</dbReference>
<proteinExistence type="predicted"/>
<dbReference type="Pfam" id="PF00171">
    <property type="entry name" value="Aldedh"/>
    <property type="match status" value="1"/>
</dbReference>
<reference evidence="3" key="1">
    <citation type="submission" date="2021-01" db="EMBL/GenBank/DDBJ databases">
        <title>Whole genome shotgun sequence of Actinoplanes capillaceus NBRC 16408.</title>
        <authorList>
            <person name="Komaki H."/>
            <person name="Tamura T."/>
        </authorList>
    </citation>
    <scope>NUCLEOTIDE SEQUENCE [LARGE SCALE GENOMIC DNA]</scope>
    <source>
        <strain evidence="3">NBRC 16408</strain>
    </source>
</reference>
<dbReference type="InterPro" id="IPR016161">
    <property type="entry name" value="Ald_DH/histidinol_DH"/>
</dbReference>
<dbReference type="SUPFAM" id="SSF53720">
    <property type="entry name" value="ALDH-like"/>
    <property type="match status" value="1"/>
</dbReference>
<organism evidence="3">
    <name type="scientific">Actinoplanes campanulatus</name>
    <dbReference type="NCBI Taxonomy" id="113559"/>
    <lineage>
        <taxon>Bacteria</taxon>
        <taxon>Bacillati</taxon>
        <taxon>Actinomycetota</taxon>
        <taxon>Actinomycetes</taxon>
        <taxon>Micromonosporales</taxon>
        <taxon>Micromonosporaceae</taxon>
        <taxon>Actinoplanes</taxon>
    </lineage>
</organism>
<dbReference type="InterPro" id="IPR016162">
    <property type="entry name" value="Ald_DH_N"/>
</dbReference>
<dbReference type="EMBL" id="BOMF01000097">
    <property type="protein sequence ID" value="GID47889.1"/>
    <property type="molecule type" value="Genomic_DNA"/>
</dbReference>
<evidence type="ECO:0000313" key="3">
    <source>
        <dbReference type="EMBL" id="GID47889.1"/>
    </source>
</evidence>
<accession>A0ABQ3WNR6</accession>
<gene>
    <name evidence="3" type="ORF">Aca07nite_51640</name>
</gene>
<evidence type="ECO:0000259" key="2">
    <source>
        <dbReference type="Pfam" id="PF00171"/>
    </source>
</evidence>
<dbReference type="InterPro" id="IPR047110">
    <property type="entry name" value="GABD/Sad-like"/>
</dbReference>
<dbReference type="PANTHER" id="PTHR43217">
    <property type="entry name" value="SUCCINATE SEMIALDEHYDE DEHYDROGENASE [NAD(P)+] SAD"/>
    <property type="match status" value="1"/>
</dbReference>
<dbReference type="InterPro" id="IPR016160">
    <property type="entry name" value="Ald_DH_CS_CYS"/>
</dbReference>
<dbReference type="Gene3D" id="3.40.309.10">
    <property type="entry name" value="Aldehyde Dehydrogenase, Chain A, domain 2"/>
    <property type="match status" value="1"/>
</dbReference>
<comment type="caution">
    <text evidence="3">The sequence shown here is derived from an EMBL/GenBank/DDBJ whole genome shotgun (WGS) entry which is preliminary data.</text>
</comment>